<dbReference type="Proteomes" id="UP000681722">
    <property type="component" value="Unassembled WGS sequence"/>
</dbReference>
<reference evidence="2" key="1">
    <citation type="submission" date="2021-02" db="EMBL/GenBank/DDBJ databases">
        <authorList>
            <person name="Nowell W R."/>
        </authorList>
    </citation>
    <scope>NUCLEOTIDE SEQUENCE</scope>
</reference>
<dbReference type="Proteomes" id="UP000663829">
    <property type="component" value="Unassembled WGS sequence"/>
</dbReference>
<evidence type="ECO:0000256" key="1">
    <source>
        <dbReference type="SAM" id="Phobius"/>
    </source>
</evidence>
<dbReference type="EMBL" id="CAJOBC010000273">
    <property type="protein sequence ID" value="CAF3564028.1"/>
    <property type="molecule type" value="Genomic_DNA"/>
</dbReference>
<dbReference type="Proteomes" id="UP000677228">
    <property type="component" value="Unassembled WGS sequence"/>
</dbReference>
<keyword evidence="6" id="KW-1185">Reference proteome</keyword>
<gene>
    <name evidence="2" type="ORF">GPM918_LOCUS2456</name>
    <name evidence="3" type="ORF">OVA965_LOCUS27449</name>
    <name evidence="4" type="ORF">SRO942_LOCUS2456</name>
    <name evidence="5" type="ORF">TMI583_LOCUS28193</name>
</gene>
<evidence type="ECO:0000313" key="4">
    <source>
        <dbReference type="EMBL" id="CAF3564028.1"/>
    </source>
</evidence>
<dbReference type="AlphaFoldDB" id="A0A813R9I8"/>
<dbReference type="Proteomes" id="UP000682733">
    <property type="component" value="Unassembled WGS sequence"/>
</dbReference>
<dbReference type="EMBL" id="CAJOBA010039705">
    <property type="protein sequence ID" value="CAF4081877.1"/>
    <property type="molecule type" value="Genomic_DNA"/>
</dbReference>
<keyword evidence="1" id="KW-1133">Transmembrane helix</keyword>
<evidence type="ECO:0000313" key="2">
    <source>
        <dbReference type="EMBL" id="CAF0780830.1"/>
    </source>
</evidence>
<evidence type="ECO:0000313" key="6">
    <source>
        <dbReference type="Proteomes" id="UP000663829"/>
    </source>
</evidence>
<sequence>MCCPNVNQGLITLKRNAFTLNSELKTPKHILFVNLTLPTLPTTRVTTPTNFFPFFPSRTVTPEVPLMGSNNQHAYESLIITNTVVAAFSIILMVTLTGFLIFLLLPTIRRRWRIQRELQPDVSSSNNFNTGFTGHRLNPLYDPSQFGTTIFHPTHTLLHPIWAPSPPPPATSIQTTKQTQ</sequence>
<feature type="transmembrane region" description="Helical" evidence="1">
    <location>
        <begin position="79"/>
        <end position="105"/>
    </location>
</feature>
<dbReference type="EMBL" id="CAJNOK010018144">
    <property type="protein sequence ID" value="CAF1276770.1"/>
    <property type="molecule type" value="Genomic_DNA"/>
</dbReference>
<name>A0A813R9I8_9BILA</name>
<dbReference type="EMBL" id="CAJNOQ010000273">
    <property type="protein sequence ID" value="CAF0780830.1"/>
    <property type="molecule type" value="Genomic_DNA"/>
</dbReference>
<dbReference type="OrthoDB" id="10057196at2759"/>
<accession>A0A813R9I8</accession>
<organism evidence="2 6">
    <name type="scientific">Didymodactylos carnosus</name>
    <dbReference type="NCBI Taxonomy" id="1234261"/>
    <lineage>
        <taxon>Eukaryota</taxon>
        <taxon>Metazoa</taxon>
        <taxon>Spiralia</taxon>
        <taxon>Gnathifera</taxon>
        <taxon>Rotifera</taxon>
        <taxon>Eurotatoria</taxon>
        <taxon>Bdelloidea</taxon>
        <taxon>Philodinida</taxon>
        <taxon>Philodinidae</taxon>
        <taxon>Didymodactylos</taxon>
    </lineage>
</organism>
<evidence type="ECO:0000313" key="5">
    <source>
        <dbReference type="EMBL" id="CAF4081877.1"/>
    </source>
</evidence>
<keyword evidence="1" id="KW-0472">Membrane</keyword>
<protein>
    <submittedName>
        <fullName evidence="2">Uncharacterized protein</fullName>
    </submittedName>
</protein>
<keyword evidence="1" id="KW-0812">Transmembrane</keyword>
<comment type="caution">
    <text evidence="2">The sequence shown here is derived from an EMBL/GenBank/DDBJ whole genome shotgun (WGS) entry which is preliminary data.</text>
</comment>
<proteinExistence type="predicted"/>
<evidence type="ECO:0000313" key="3">
    <source>
        <dbReference type="EMBL" id="CAF1276770.1"/>
    </source>
</evidence>